<reference evidence="7 11" key="2">
    <citation type="journal article" date="2012" name="J. Bacteriol.">
        <title>Complete genome sequence of the metabolically versatile halophilic archaeon Haloferax mediterranei, a poly(3-hydroxybutyrate-co-3-hydroxyvalerate) producer.</title>
        <authorList>
            <person name="Han J."/>
            <person name="Zhang F."/>
            <person name="Hou J."/>
            <person name="Liu X."/>
            <person name="Li M."/>
            <person name="Liu H."/>
            <person name="Cai L."/>
            <person name="Zhang B."/>
            <person name="Chen Y."/>
            <person name="Zhou J."/>
            <person name="Hu S."/>
            <person name="Xiang H."/>
        </authorList>
    </citation>
    <scope>NUCLEOTIDE SEQUENCE [LARGE SCALE GENOMIC DNA]</scope>
    <source>
        <strain evidence="11">ATCC 33500 / DSM 1411 / JCM 8866 / NBRC 14739 / NCIMB 2177 / R-4</strain>
        <strain evidence="7">CGMCC 1.2087</strain>
    </source>
</reference>
<feature type="transmembrane region" description="Helical" evidence="5">
    <location>
        <begin position="190"/>
        <end position="212"/>
    </location>
</feature>
<dbReference type="HOGENOM" id="CLU_1122597_0_0_2"/>
<dbReference type="Proteomes" id="UP000011603">
    <property type="component" value="Unassembled WGS sequence"/>
</dbReference>
<evidence type="ECO:0000313" key="13">
    <source>
        <dbReference type="Proteomes" id="UP000027075"/>
    </source>
</evidence>
<dbReference type="OrthoDB" id="116519at2157"/>
<dbReference type="EMBL" id="CP039139">
    <property type="protein sequence ID" value="QCQ74865.1"/>
    <property type="molecule type" value="Genomic_DNA"/>
</dbReference>
<evidence type="ECO:0000313" key="8">
    <source>
        <dbReference type="EMBL" id="AHZ22250.1"/>
    </source>
</evidence>
<gene>
    <name evidence="7" type="ordered locus">HFX_0630</name>
    <name evidence="8" type="ORF">BM92_06095</name>
    <name evidence="9" type="ORF">C439_07320</name>
    <name evidence="10" type="ORF">E6P09_06195</name>
</gene>
<dbReference type="GeneID" id="40155990"/>
<dbReference type="RefSeq" id="WP_004057609.1">
    <property type="nucleotide sequence ID" value="NC_017941.2"/>
</dbReference>
<feature type="domain" description="Yip1" evidence="6">
    <location>
        <begin position="8"/>
        <end position="242"/>
    </location>
</feature>
<dbReference type="eggNOG" id="arCOG02054">
    <property type="taxonomic scope" value="Archaea"/>
</dbReference>
<evidence type="ECO:0000256" key="5">
    <source>
        <dbReference type="SAM" id="Phobius"/>
    </source>
</evidence>
<dbReference type="Proteomes" id="UP000027075">
    <property type="component" value="Chromosome"/>
</dbReference>
<evidence type="ECO:0000313" key="11">
    <source>
        <dbReference type="Proteomes" id="UP000006469"/>
    </source>
</evidence>
<evidence type="ECO:0000256" key="2">
    <source>
        <dbReference type="ARBA" id="ARBA00022692"/>
    </source>
</evidence>
<comment type="subcellular location">
    <subcellularLocation>
        <location evidence="1">Membrane</location>
        <topology evidence="1">Multi-pass membrane protein</topology>
    </subcellularLocation>
</comment>
<protein>
    <submittedName>
        <fullName evidence="10">YIP1 family protein</fullName>
    </submittedName>
</protein>
<dbReference type="EMBL" id="AOLO01000007">
    <property type="protein sequence ID" value="EMA02373.1"/>
    <property type="molecule type" value="Genomic_DNA"/>
</dbReference>
<evidence type="ECO:0000313" key="14">
    <source>
        <dbReference type="Proteomes" id="UP000299011"/>
    </source>
</evidence>
<evidence type="ECO:0000313" key="9">
    <source>
        <dbReference type="EMBL" id="EMA02373.1"/>
    </source>
</evidence>
<reference evidence="7" key="5">
    <citation type="submission" date="2014-05" db="EMBL/GenBank/DDBJ databases">
        <authorList>
            <person name="Wang L."/>
            <person name="Yang H."/>
            <person name="Xiang H."/>
        </authorList>
    </citation>
    <scope>NUCLEOTIDE SEQUENCE</scope>
    <source>
        <strain evidence="7">CGMCC 1.2087</strain>
    </source>
</reference>
<sequence>MSGPRTPLLKPRKYFESKTPPLDFGRALVAVAVVTVVITAGVGGILWTFTQQLDQQVSVDNPEHYPEHACEQYEPGGAFDDMEAPSGCDPSVPETLDKRLGDLIWQEYSWIPLAMLVFVPLVWLFEGSLLHLGSWLVGGDGRFTDSLVVSGWGMVPMVFRVLTVGTFVVYQLKQVSIPSNPEGALNAMQASFSGLGLVSTVAMLVVVAWGTYIRTYGLARARDIDIGSAASVTVGLSLIGLLLELI</sequence>
<organism evidence="7 11">
    <name type="scientific">Haloferax mediterranei (strain ATCC 33500 / DSM 1411 / JCM 8866 / NBRC 14739 / NCIMB 2177 / R-4)</name>
    <name type="common">Halobacterium mediterranei</name>
    <dbReference type="NCBI Taxonomy" id="523841"/>
    <lineage>
        <taxon>Archaea</taxon>
        <taxon>Methanobacteriati</taxon>
        <taxon>Methanobacteriota</taxon>
        <taxon>Stenosarchaea group</taxon>
        <taxon>Halobacteria</taxon>
        <taxon>Halobacteriales</taxon>
        <taxon>Haloferacaceae</taxon>
        <taxon>Haloferax</taxon>
    </lineage>
</organism>
<evidence type="ECO:0000256" key="4">
    <source>
        <dbReference type="ARBA" id="ARBA00023136"/>
    </source>
</evidence>
<evidence type="ECO:0000313" key="12">
    <source>
        <dbReference type="Proteomes" id="UP000011603"/>
    </source>
</evidence>
<dbReference type="EMBL" id="CP001868">
    <property type="protein sequence ID" value="AFK18354.1"/>
    <property type="molecule type" value="Genomic_DNA"/>
</dbReference>
<dbReference type="Pfam" id="PF04893">
    <property type="entry name" value="Yip1"/>
    <property type="match status" value="1"/>
</dbReference>
<keyword evidence="4 5" id="KW-0472">Membrane</keyword>
<feature type="transmembrane region" description="Helical" evidence="5">
    <location>
        <begin position="224"/>
        <end position="243"/>
    </location>
</feature>
<dbReference type="PaxDb" id="523841-HFX_0630"/>
<reference evidence="10 14" key="6">
    <citation type="submission" date="2019-04" db="EMBL/GenBank/DDBJ databases">
        <title>Methylomes of two halophilic Archaea, Haloarcula marismortui and Haloferax mediterranei.</title>
        <authorList>
            <person name="DasSarma S."/>
            <person name="DasSarma P."/>
            <person name="DasSarma S."/>
            <person name="Fomenkov A."/>
            <person name="Vincze T."/>
            <person name="Anton B.P."/>
            <person name="Roberts R.J."/>
        </authorList>
    </citation>
    <scope>NUCLEOTIDE SEQUENCE [LARGE SCALE GENOMIC DNA]</scope>
    <source>
        <strain evidence="10">ATCC 33500</strain>
        <strain evidence="14">ATCC 33500 / DSM 1411 / JCM 8866 / NBRC 14739 / NCIMB 2177 / R-4</strain>
    </source>
</reference>
<reference evidence="8 13" key="4">
    <citation type="submission" date="2014-04" db="EMBL/GenBank/DDBJ databases">
        <title>Transcriptional profiles of Haloferax mediterranei on the basis of nitrogen availability.</title>
        <authorList>
            <person name="Bautista V."/>
        </authorList>
    </citation>
    <scope>NUCLEOTIDE SEQUENCE [LARGE SCALE GENOMIC DNA]</scope>
    <source>
        <strain evidence="8">ATCC 33500</strain>
        <strain evidence="13">ATCC 33500 / DSM 1411 / JCM 8866 / NBRC 14739 / NCIMB 2177 / R-4</strain>
    </source>
</reference>
<feature type="transmembrane region" description="Helical" evidence="5">
    <location>
        <begin position="27"/>
        <end position="49"/>
    </location>
</feature>
<evidence type="ECO:0000313" key="7">
    <source>
        <dbReference type="EMBL" id="AFK18354.1"/>
    </source>
</evidence>
<accession>I3R294</accession>
<keyword evidence="2 5" id="KW-0812">Transmembrane</keyword>
<keyword evidence="12" id="KW-1185">Reference proteome</keyword>
<evidence type="ECO:0000313" key="10">
    <source>
        <dbReference type="EMBL" id="QCQ74865.1"/>
    </source>
</evidence>
<proteinExistence type="predicted"/>
<dbReference type="STRING" id="523841.HFX_0630"/>
<dbReference type="InterPro" id="IPR006977">
    <property type="entry name" value="Yip1_dom"/>
</dbReference>
<dbReference type="AlphaFoldDB" id="I3R294"/>
<dbReference type="EMBL" id="CP007551">
    <property type="protein sequence ID" value="AHZ22250.1"/>
    <property type="molecule type" value="Genomic_DNA"/>
</dbReference>
<feature type="transmembrane region" description="Helical" evidence="5">
    <location>
        <begin position="108"/>
        <end position="125"/>
    </location>
</feature>
<reference evidence="7" key="1">
    <citation type="journal article" date="2012" name="Appl. Environ. Microbiol.">
        <title>Identification of the haloarchaeal phasin (PhaP) that functions in polyhydroxyalkanoate accumulation and granule formation in Haloferax mediterranei.</title>
        <authorList>
            <person name="Cai S."/>
            <person name="Cai L."/>
            <person name="Liu H."/>
            <person name="Liu X."/>
            <person name="Han J."/>
            <person name="Zhou J."/>
            <person name="Xiang H."/>
        </authorList>
    </citation>
    <scope>NUCLEOTIDE SEQUENCE</scope>
    <source>
        <strain evidence="7">CGMCC 1.2087</strain>
    </source>
</reference>
<feature type="transmembrane region" description="Helical" evidence="5">
    <location>
        <begin position="146"/>
        <end position="170"/>
    </location>
</feature>
<reference evidence="9 12" key="3">
    <citation type="journal article" date="2014" name="PLoS Genet.">
        <title>Phylogenetically driven sequencing of extremely halophilic archaea reveals strategies for static and dynamic osmo-response.</title>
        <authorList>
            <person name="Becker E.A."/>
            <person name="Seitzer P.M."/>
            <person name="Tritt A."/>
            <person name="Larsen D."/>
            <person name="Krusor M."/>
            <person name="Yao A.I."/>
            <person name="Wu D."/>
            <person name="Madern D."/>
            <person name="Eisen J.A."/>
            <person name="Darling A.E."/>
            <person name="Facciotti M.T."/>
        </authorList>
    </citation>
    <scope>NUCLEOTIDE SEQUENCE [LARGE SCALE GENOMIC DNA]</scope>
    <source>
        <strain evidence="9">ATCC 33500</strain>
        <strain evidence="12">ATCC 33500 / DSM 1411 / JCM 8866 / NBRC 14739 / NCIMB 2177 / R-4</strain>
    </source>
</reference>
<evidence type="ECO:0000259" key="6">
    <source>
        <dbReference type="Pfam" id="PF04893"/>
    </source>
</evidence>
<dbReference type="Proteomes" id="UP000299011">
    <property type="component" value="Chromosome"/>
</dbReference>
<dbReference type="Proteomes" id="UP000006469">
    <property type="component" value="Chromosome"/>
</dbReference>
<keyword evidence="3 5" id="KW-1133">Transmembrane helix</keyword>
<evidence type="ECO:0000256" key="1">
    <source>
        <dbReference type="ARBA" id="ARBA00004141"/>
    </source>
</evidence>
<dbReference type="KEGG" id="hme:HFX_0630"/>
<dbReference type="PATRIC" id="fig|523841.21.peg.1479"/>
<evidence type="ECO:0000256" key="3">
    <source>
        <dbReference type="ARBA" id="ARBA00022989"/>
    </source>
</evidence>
<name>I3R294_HALMT</name>
<dbReference type="GO" id="GO:0016020">
    <property type="term" value="C:membrane"/>
    <property type="evidence" value="ECO:0007669"/>
    <property type="project" value="UniProtKB-SubCell"/>
</dbReference>